<organism evidence="9 10">
    <name type="scientific">Ectocarpus siliculosus</name>
    <name type="common">Brown alga</name>
    <name type="synonym">Conferva siliculosa</name>
    <dbReference type="NCBI Taxonomy" id="2880"/>
    <lineage>
        <taxon>Eukaryota</taxon>
        <taxon>Sar</taxon>
        <taxon>Stramenopiles</taxon>
        <taxon>Ochrophyta</taxon>
        <taxon>PX clade</taxon>
        <taxon>Phaeophyceae</taxon>
        <taxon>Ectocarpales</taxon>
        <taxon>Ectocarpaceae</taxon>
        <taxon>Ectocarpus</taxon>
    </lineage>
</organism>
<evidence type="ECO:0000259" key="8">
    <source>
        <dbReference type="SMART" id="SM01389"/>
    </source>
</evidence>
<dbReference type="AlphaFoldDB" id="D7G3E5"/>
<dbReference type="InterPro" id="IPR009287">
    <property type="entry name" value="Spt4"/>
</dbReference>
<dbReference type="Gene3D" id="3.30.40.210">
    <property type="match status" value="1"/>
</dbReference>
<dbReference type="GO" id="GO:0000993">
    <property type="term" value="F:RNA polymerase II complex binding"/>
    <property type="evidence" value="ECO:0007669"/>
    <property type="project" value="TreeGrafter"/>
</dbReference>
<dbReference type="FunCoup" id="D7G3E5">
    <property type="interactions" value="332"/>
</dbReference>
<dbReference type="EMBL" id="FN649760">
    <property type="protein sequence ID" value="CBJ33539.1"/>
    <property type="molecule type" value="Genomic_DNA"/>
</dbReference>
<dbReference type="InterPro" id="IPR038510">
    <property type="entry name" value="Spt4_sf"/>
</dbReference>
<protein>
    <recommendedName>
        <fullName evidence="8">Spt4/RpoE2 zinc finger domain-containing protein</fullName>
    </recommendedName>
</protein>
<dbReference type="SMART" id="SM01389">
    <property type="entry name" value="Spt4"/>
    <property type="match status" value="1"/>
</dbReference>
<keyword evidence="5" id="KW-0862">Zinc</keyword>
<dbReference type="OrthoDB" id="248751at2759"/>
<dbReference type="GO" id="GO:0006355">
    <property type="term" value="P:regulation of DNA-templated transcription"/>
    <property type="evidence" value="ECO:0007669"/>
    <property type="project" value="InterPro"/>
</dbReference>
<evidence type="ECO:0000313" key="9">
    <source>
        <dbReference type="EMBL" id="CBJ33539.1"/>
    </source>
</evidence>
<dbReference type="SUPFAM" id="SSF63393">
    <property type="entry name" value="RNA polymerase subunits"/>
    <property type="match status" value="1"/>
</dbReference>
<evidence type="ECO:0000256" key="1">
    <source>
        <dbReference type="ARBA" id="ARBA00004123"/>
    </source>
</evidence>
<dbReference type="Proteomes" id="UP000002630">
    <property type="component" value="Unassembled WGS sequence"/>
</dbReference>
<dbReference type="PANTHER" id="PTHR12882">
    <property type="entry name" value="SUPPRESSOR OF TY 4"/>
    <property type="match status" value="1"/>
</dbReference>
<dbReference type="eggNOG" id="KOG3490">
    <property type="taxonomic scope" value="Eukaryota"/>
</dbReference>
<evidence type="ECO:0000256" key="5">
    <source>
        <dbReference type="ARBA" id="ARBA00022833"/>
    </source>
</evidence>
<dbReference type="PANTHER" id="PTHR12882:SF1">
    <property type="entry name" value="TRANSCRIPTION ELONGATION FACTOR SPT4"/>
    <property type="match status" value="1"/>
</dbReference>
<dbReference type="GO" id="GO:0008270">
    <property type="term" value="F:zinc ion binding"/>
    <property type="evidence" value="ECO:0007669"/>
    <property type="project" value="UniProtKB-KW"/>
</dbReference>
<comment type="similarity">
    <text evidence="2">Belongs to the SPT4 family.</text>
</comment>
<evidence type="ECO:0000256" key="7">
    <source>
        <dbReference type="ARBA" id="ARBA00023242"/>
    </source>
</evidence>
<feature type="domain" description="Spt4/RpoE2 zinc finger" evidence="8">
    <location>
        <begin position="32"/>
        <end position="108"/>
    </location>
</feature>
<accession>D7G3E5</accession>
<dbReference type="InterPro" id="IPR029040">
    <property type="entry name" value="RPABC4/Spt4"/>
</dbReference>
<keyword evidence="3" id="KW-0479">Metal-binding</keyword>
<keyword evidence="7" id="KW-0539">Nucleus</keyword>
<dbReference type="FunFam" id="3.30.40.210:FF:000002">
    <property type="entry name" value="Transcription elongation factor SPT4 homolog"/>
    <property type="match status" value="1"/>
</dbReference>
<dbReference type="GO" id="GO:0032044">
    <property type="term" value="C:DSIF complex"/>
    <property type="evidence" value="ECO:0007669"/>
    <property type="project" value="TreeGrafter"/>
</dbReference>
<reference evidence="9 10" key="1">
    <citation type="journal article" date="2010" name="Nature">
        <title>The Ectocarpus genome and the independent evolution of multicellularity in brown algae.</title>
        <authorList>
            <person name="Cock J.M."/>
            <person name="Sterck L."/>
            <person name="Rouze P."/>
            <person name="Scornet D."/>
            <person name="Allen A.E."/>
            <person name="Amoutzias G."/>
            <person name="Anthouard V."/>
            <person name="Artiguenave F."/>
            <person name="Aury J.M."/>
            <person name="Badger J.H."/>
            <person name="Beszteri B."/>
            <person name="Billiau K."/>
            <person name="Bonnet E."/>
            <person name="Bothwell J.H."/>
            <person name="Bowler C."/>
            <person name="Boyen C."/>
            <person name="Brownlee C."/>
            <person name="Carrano C.J."/>
            <person name="Charrier B."/>
            <person name="Cho G.Y."/>
            <person name="Coelho S.M."/>
            <person name="Collen J."/>
            <person name="Corre E."/>
            <person name="Da Silva C."/>
            <person name="Delage L."/>
            <person name="Delaroque N."/>
            <person name="Dittami S.M."/>
            <person name="Doulbeau S."/>
            <person name="Elias M."/>
            <person name="Farnham G."/>
            <person name="Gachon C.M."/>
            <person name="Gschloessl B."/>
            <person name="Heesch S."/>
            <person name="Jabbari K."/>
            <person name="Jubin C."/>
            <person name="Kawai H."/>
            <person name="Kimura K."/>
            <person name="Kloareg B."/>
            <person name="Kupper F.C."/>
            <person name="Lang D."/>
            <person name="Le Bail A."/>
            <person name="Leblanc C."/>
            <person name="Lerouge P."/>
            <person name="Lohr M."/>
            <person name="Lopez P.J."/>
            <person name="Martens C."/>
            <person name="Maumus F."/>
            <person name="Michel G."/>
            <person name="Miranda-Saavedra D."/>
            <person name="Morales J."/>
            <person name="Moreau H."/>
            <person name="Motomura T."/>
            <person name="Nagasato C."/>
            <person name="Napoli C.A."/>
            <person name="Nelson D.R."/>
            <person name="Nyvall-Collen P."/>
            <person name="Peters A.F."/>
            <person name="Pommier C."/>
            <person name="Potin P."/>
            <person name="Poulain J."/>
            <person name="Quesneville H."/>
            <person name="Read B."/>
            <person name="Rensing S.A."/>
            <person name="Ritter A."/>
            <person name="Rousvoal S."/>
            <person name="Samanta M."/>
            <person name="Samson G."/>
            <person name="Schroeder D.C."/>
            <person name="Segurens B."/>
            <person name="Strittmatter M."/>
            <person name="Tonon T."/>
            <person name="Tregear J.W."/>
            <person name="Valentin K."/>
            <person name="von Dassow P."/>
            <person name="Yamagishi T."/>
            <person name="Van de Peer Y."/>
            <person name="Wincker P."/>
        </authorList>
    </citation>
    <scope>NUCLEOTIDE SEQUENCE [LARGE SCALE GENOMIC DNA]</scope>
    <source>
        <strain evidence="10">Ec32 / CCAP1310/4</strain>
    </source>
</reference>
<dbReference type="CDD" id="cd07973">
    <property type="entry name" value="Spt4"/>
    <property type="match status" value="1"/>
</dbReference>
<keyword evidence="6" id="KW-0804">Transcription</keyword>
<evidence type="ECO:0000256" key="2">
    <source>
        <dbReference type="ARBA" id="ARBA00010464"/>
    </source>
</evidence>
<sequence length="135" mass="15132">MSYNNYGDGLDLEEEGLDEFAGAEIPTSLKGLRACKRCSLVKGNDQFVNHGCENCPFLQMESDQARVQDCTTTYFSGLIAMMDPESSWVGKWQRISECRPGMYAIEVVGELPGEVLEFLEQKRIPFHCKPPDSAK</sequence>
<dbReference type="STRING" id="2880.D7G3E5"/>
<dbReference type="InParanoid" id="D7G3E5"/>
<evidence type="ECO:0000256" key="4">
    <source>
        <dbReference type="ARBA" id="ARBA00022771"/>
    </source>
</evidence>
<keyword evidence="10" id="KW-1185">Reference proteome</keyword>
<evidence type="ECO:0000256" key="6">
    <source>
        <dbReference type="ARBA" id="ARBA00023163"/>
    </source>
</evidence>
<comment type="subcellular location">
    <subcellularLocation>
        <location evidence="1">Nucleus</location>
    </subcellularLocation>
</comment>
<keyword evidence="4" id="KW-0863">Zinc-finger</keyword>
<gene>
    <name evidence="9" type="ORF">Esi_0509_0003</name>
</gene>
<dbReference type="GO" id="GO:0140673">
    <property type="term" value="P:transcription elongation-coupled chromatin remodeling"/>
    <property type="evidence" value="ECO:0007669"/>
    <property type="project" value="InterPro"/>
</dbReference>
<dbReference type="InterPro" id="IPR022800">
    <property type="entry name" value="Spt4/RpoE2_Znf"/>
</dbReference>
<name>D7G3E5_ECTSI</name>
<dbReference type="Pfam" id="PF06093">
    <property type="entry name" value="Spt4"/>
    <property type="match status" value="1"/>
</dbReference>
<proteinExistence type="inferred from homology"/>
<evidence type="ECO:0000256" key="3">
    <source>
        <dbReference type="ARBA" id="ARBA00022723"/>
    </source>
</evidence>
<evidence type="ECO:0000313" key="10">
    <source>
        <dbReference type="Proteomes" id="UP000002630"/>
    </source>
</evidence>